<keyword evidence="4" id="KW-0963">Cytoplasm</keyword>
<dbReference type="Pfam" id="PF12309">
    <property type="entry name" value="KBP_C"/>
    <property type="match status" value="1"/>
</dbReference>
<name>A0A6J1PBH0_BICAN</name>
<sequence length="600" mass="69065">MIITSDNMSAKEIVNDLKENYAKVRKLIDEDSKNDPENEPYVSKYKAKDILNNMRDVLGNIAESESGLTRVQIDALKGAVMLSIGSVDMETEDFTGCEKALKEAEDILLPSALEPEVIILLVNVQNNLGLLWSFRDEAERAKTYLLSSKKNCEDFKATMRMPVPIETILGIATPADDTIITDFMCLEKAHTLTLYYLAQVYGTLKESLKSAIYCHVTLRRQLMYKDYEPIEWSLNCATLSQFFVEQNGFYQSRYHLAAASTILDRYEAELLAVDVNDDAHLAKKETLKHRYADVARCWIKYCIMLMSASKERLMSDADTVTDATTDMSNLTFEDTENICEGDLKQLTFPDLDVSKYEQKIGDKYLLTYEDAREVFLCCQGWLDKAKDYYRADTLASDHIELVQDSSQAYAYLAFFEEDDERRAKMYKRRVDMLEDLLKEVNPTYYLMYCRQLWYELGEVYSEILNIKLDKLNKSKEKPTPHILKKINMLCEKSIENYDKFLDSVKDKNGVMPVKLESDVVRPAINAYAYIGRNSMKRIAVDKNAQLSHVKKSYECYQGVVDICKNDPEAANMMKEEYTLCQEMVNILPLKIKKLEKELVA</sequence>
<evidence type="ECO:0000256" key="2">
    <source>
        <dbReference type="ARBA" id="ARBA00010305"/>
    </source>
</evidence>
<dbReference type="GO" id="GO:0005856">
    <property type="term" value="C:cytoskeleton"/>
    <property type="evidence" value="ECO:0007669"/>
    <property type="project" value="UniProtKB-SubCell"/>
</dbReference>
<evidence type="ECO:0000313" key="7">
    <source>
        <dbReference type="RefSeq" id="XP_023955109.2"/>
    </source>
</evidence>
<dbReference type="PANTHER" id="PTHR46321:SF1">
    <property type="entry name" value="KIF-BINDING PROTEIN"/>
    <property type="match status" value="1"/>
</dbReference>
<dbReference type="GO" id="GO:0000226">
    <property type="term" value="P:microtubule cytoskeleton organization"/>
    <property type="evidence" value="ECO:0007669"/>
    <property type="project" value="TreeGrafter"/>
</dbReference>
<evidence type="ECO:0000256" key="5">
    <source>
        <dbReference type="ARBA" id="ARBA00023212"/>
    </source>
</evidence>
<dbReference type="Proteomes" id="UP001652582">
    <property type="component" value="Chromosome 9"/>
</dbReference>
<comment type="similarity">
    <text evidence="2">Belongs to the KIF-binding protein family.</text>
</comment>
<dbReference type="PANTHER" id="PTHR46321">
    <property type="entry name" value="KIF1-BINDING PROTEIN"/>
    <property type="match status" value="1"/>
</dbReference>
<dbReference type="KEGG" id="bany:112058477"/>
<evidence type="ECO:0000256" key="1">
    <source>
        <dbReference type="ARBA" id="ARBA00004245"/>
    </source>
</evidence>
<dbReference type="GO" id="GO:0021952">
    <property type="term" value="P:central nervous system projection neuron axonogenesis"/>
    <property type="evidence" value="ECO:0007669"/>
    <property type="project" value="TreeGrafter"/>
</dbReference>
<keyword evidence="5" id="KW-0206">Cytoskeleton</keyword>
<dbReference type="AlphaFoldDB" id="A0A6J1PBH0"/>
<dbReference type="OrthoDB" id="409897at2759"/>
<evidence type="ECO:0000313" key="6">
    <source>
        <dbReference type="Proteomes" id="UP001652582"/>
    </source>
</evidence>
<dbReference type="RefSeq" id="XP_023955109.2">
    <property type="nucleotide sequence ID" value="XM_024099341.2"/>
</dbReference>
<evidence type="ECO:0000256" key="3">
    <source>
        <dbReference type="ARBA" id="ARBA00016840"/>
    </source>
</evidence>
<evidence type="ECO:0000256" key="4">
    <source>
        <dbReference type="ARBA" id="ARBA00022490"/>
    </source>
</evidence>
<dbReference type="GeneID" id="112058477"/>
<reference evidence="7" key="1">
    <citation type="submission" date="2025-08" db="UniProtKB">
        <authorList>
            <consortium name="RefSeq"/>
        </authorList>
    </citation>
    <scope>IDENTIFICATION</scope>
</reference>
<keyword evidence="6" id="KW-1185">Reference proteome</keyword>
<dbReference type="InterPro" id="IPR022083">
    <property type="entry name" value="KBP"/>
</dbReference>
<gene>
    <name evidence="7" type="primary">LOC112058477</name>
</gene>
<proteinExistence type="inferred from homology"/>
<organism evidence="6 7">
    <name type="scientific">Bicyclus anynana</name>
    <name type="common">Squinting bush brown butterfly</name>
    <dbReference type="NCBI Taxonomy" id="110368"/>
    <lineage>
        <taxon>Eukaryota</taxon>
        <taxon>Metazoa</taxon>
        <taxon>Ecdysozoa</taxon>
        <taxon>Arthropoda</taxon>
        <taxon>Hexapoda</taxon>
        <taxon>Insecta</taxon>
        <taxon>Pterygota</taxon>
        <taxon>Neoptera</taxon>
        <taxon>Endopterygota</taxon>
        <taxon>Lepidoptera</taxon>
        <taxon>Glossata</taxon>
        <taxon>Ditrysia</taxon>
        <taxon>Papilionoidea</taxon>
        <taxon>Nymphalidae</taxon>
        <taxon>Satyrinae</taxon>
        <taxon>Satyrini</taxon>
        <taxon>Mycalesina</taxon>
        <taxon>Bicyclus</taxon>
    </lineage>
</organism>
<comment type="subcellular location">
    <subcellularLocation>
        <location evidence="1">Cytoplasm</location>
        <location evidence="1">Cytoskeleton</location>
    </subcellularLocation>
</comment>
<dbReference type="GO" id="GO:1990535">
    <property type="term" value="P:neuron projection maintenance"/>
    <property type="evidence" value="ECO:0007669"/>
    <property type="project" value="TreeGrafter"/>
</dbReference>
<protein>
    <recommendedName>
        <fullName evidence="3">KIF-binding protein</fullName>
    </recommendedName>
</protein>
<accession>A0A6J1PBH0</accession>